<dbReference type="Proteomes" id="UP001596150">
    <property type="component" value="Unassembled WGS sequence"/>
</dbReference>
<evidence type="ECO:0000313" key="3">
    <source>
        <dbReference type="Proteomes" id="UP001596150"/>
    </source>
</evidence>
<evidence type="ECO:0000256" key="1">
    <source>
        <dbReference type="SAM" id="SignalP"/>
    </source>
</evidence>
<accession>A0ABW0Q2J6</accession>
<keyword evidence="1" id="KW-0732">Signal</keyword>
<comment type="caution">
    <text evidence="2">The sequence shown here is derived from an EMBL/GenBank/DDBJ whole genome shotgun (WGS) entry which is preliminary data.</text>
</comment>
<dbReference type="PROSITE" id="PS51257">
    <property type="entry name" value="PROKAR_LIPOPROTEIN"/>
    <property type="match status" value="1"/>
</dbReference>
<feature type="signal peptide" evidence="1">
    <location>
        <begin position="1"/>
        <end position="26"/>
    </location>
</feature>
<reference evidence="3" key="1">
    <citation type="journal article" date="2019" name="Int. J. Syst. Evol. Microbiol.">
        <title>The Global Catalogue of Microorganisms (GCM) 10K type strain sequencing project: providing services to taxonomists for standard genome sequencing and annotation.</title>
        <authorList>
            <consortium name="The Broad Institute Genomics Platform"/>
            <consortium name="The Broad Institute Genome Sequencing Center for Infectious Disease"/>
            <person name="Wu L."/>
            <person name="Ma J."/>
        </authorList>
    </citation>
    <scope>NUCLEOTIDE SEQUENCE [LARGE SCALE GENOMIC DNA]</scope>
    <source>
        <strain evidence="3">KACC 12633</strain>
    </source>
</reference>
<feature type="chain" id="PRO_5045338450" description="PepSY domain-containing protein" evidence="1">
    <location>
        <begin position="27"/>
        <end position="88"/>
    </location>
</feature>
<evidence type="ECO:0008006" key="4">
    <source>
        <dbReference type="Google" id="ProtNLM"/>
    </source>
</evidence>
<evidence type="ECO:0000313" key="2">
    <source>
        <dbReference type="EMBL" id="MFC5518494.1"/>
    </source>
</evidence>
<dbReference type="RefSeq" id="WP_266344735.1">
    <property type="nucleotide sequence ID" value="NZ_JAPKNH010000005.1"/>
</dbReference>
<proteinExistence type="predicted"/>
<sequence>MSMKIAVAAAVSIAACLPLVPTEALAVSQNTAKQVCINTAAIKHNALRGNVQVRRARPHSAGYEFGLVIDGAQFNCIISKSGKIRYLG</sequence>
<gene>
    <name evidence="2" type="ORF">ACFPP9_22155</name>
</gene>
<keyword evidence="3" id="KW-1185">Reference proteome</keyword>
<organism evidence="2 3">
    <name type="scientific">Kaistia terrae</name>
    <dbReference type="NCBI Taxonomy" id="537017"/>
    <lineage>
        <taxon>Bacteria</taxon>
        <taxon>Pseudomonadati</taxon>
        <taxon>Pseudomonadota</taxon>
        <taxon>Alphaproteobacteria</taxon>
        <taxon>Hyphomicrobiales</taxon>
        <taxon>Kaistiaceae</taxon>
        <taxon>Kaistia</taxon>
    </lineage>
</organism>
<dbReference type="EMBL" id="JBHSML010000014">
    <property type="protein sequence ID" value="MFC5518494.1"/>
    <property type="molecule type" value="Genomic_DNA"/>
</dbReference>
<protein>
    <recommendedName>
        <fullName evidence="4">PepSY domain-containing protein</fullName>
    </recommendedName>
</protein>
<name>A0ABW0Q2J6_9HYPH</name>